<gene>
    <name evidence="1" type="ORF">FNH09_05290</name>
</gene>
<keyword evidence="2" id="KW-1185">Reference proteome</keyword>
<dbReference type="AlphaFoldDB" id="A0A5N8V6G4"/>
<dbReference type="InterPro" id="IPR022025">
    <property type="entry name" value="Amidoligase_2"/>
</dbReference>
<sequence>MTSPSGVSSGSAVQVTATKVCFDVLPQIRNLQGTESLSRGEVRNLTEQVINSLRLTFADEIRRLLETRTVPVASVEPVRWVESIRRPDTELSVRLAPGARTFDVTALQHRLDRGKSRADSPFFDEATRIVRQYYGSMPLAYRGEGMRLETLPAAWQAVHFVTAHLEDADPEDLAAARESAADLALAMSALLPPELARVLGGAPALVQTTHQDIVRVTEQVAARGAQGLSPLLRTSIPNQSDLPPWMNRRFGLEIEFHARDESVRESLKLIETVTENASNIDTPEAWEEAVQRLQESGLDVPENNDDPLDNLIALQEEMGEREDGPAFAMLEELRSRGFTNEQQIGDYHTAYNRGYREASDAWSFERDTAMFEIVSPILRTSSETWDQIDAVIGTIQRYGGRVDTLTGGHIHLDIADFGTSVAVHQAFISIVQTHQDVLYRLGTNPWSRTGHRGYRAASPLTQPAPGYVNLAQIRTDFHHDKLINFESVHGTLSDHLEFRVPDESLNPQVKQVLVTLLQAMADLAFRVAANPGLLASDVIEAPGSHRDLQQSITSTFHDSADREWRLYESDSPESTTSLLRLLNLLPLSPEQRDEVLALWSITPWPLARQTLGRAPTEPHALSNAGPSRLSEATEEVHEPVGVVGGGVSYESGLRSAVDRALRGMGEGARLDDAEFEAARSVAEGRVSGAVWGRMALGERADHVAYAHRGLPVPRMRGGAPWPNWLTSGSSSASSAAASSSSGSSTGVVQTRGLPVGKFFFANLSTHEPIFIGKAAALASILSLHQGIQQYLAGRPTRIILEKRLADSPAEIIPSPEGPQITLAAY</sequence>
<proteinExistence type="predicted"/>
<comment type="caution">
    <text evidence="1">The sequence shown here is derived from an EMBL/GenBank/DDBJ whole genome shotgun (WGS) entry which is preliminary data.</text>
</comment>
<organism evidence="1 2">
    <name type="scientific">Streptomyces adustus</name>
    <dbReference type="NCBI Taxonomy" id="1609272"/>
    <lineage>
        <taxon>Bacteria</taxon>
        <taxon>Bacillati</taxon>
        <taxon>Actinomycetota</taxon>
        <taxon>Actinomycetes</taxon>
        <taxon>Kitasatosporales</taxon>
        <taxon>Streptomycetaceae</taxon>
        <taxon>Streptomyces</taxon>
    </lineage>
</organism>
<dbReference type="OrthoDB" id="1215854at2"/>
<accession>A0A5N8V6G4</accession>
<evidence type="ECO:0000313" key="1">
    <source>
        <dbReference type="EMBL" id="MPY30747.1"/>
    </source>
</evidence>
<dbReference type="EMBL" id="VJZD01000013">
    <property type="protein sequence ID" value="MPY30747.1"/>
    <property type="molecule type" value="Genomic_DNA"/>
</dbReference>
<dbReference type="Proteomes" id="UP000325849">
    <property type="component" value="Unassembled WGS sequence"/>
</dbReference>
<name>A0A5N8V6G4_9ACTN</name>
<protein>
    <submittedName>
        <fullName evidence="1">Uncharacterized protein</fullName>
    </submittedName>
</protein>
<reference evidence="1 2" key="1">
    <citation type="submission" date="2019-07" db="EMBL/GenBank/DDBJ databases">
        <title>New species of Amycolatopsis and Streptomyces.</title>
        <authorList>
            <person name="Duangmal K."/>
            <person name="Teo W.F.A."/>
            <person name="Lipun K."/>
        </authorList>
    </citation>
    <scope>NUCLEOTIDE SEQUENCE [LARGE SCALE GENOMIC DNA]</scope>
    <source>
        <strain evidence="1 2">NBRC 109810</strain>
    </source>
</reference>
<evidence type="ECO:0000313" key="2">
    <source>
        <dbReference type="Proteomes" id="UP000325849"/>
    </source>
</evidence>
<dbReference type="Pfam" id="PF12224">
    <property type="entry name" value="Amidoligase_2"/>
    <property type="match status" value="1"/>
</dbReference>